<protein>
    <submittedName>
        <fullName evidence="2">Uroporphyrinogen-III synthase</fullName>
    </submittedName>
</protein>
<dbReference type="RefSeq" id="WP_072856839.1">
    <property type="nucleotide sequence ID" value="NZ_FQUE01000003.1"/>
</dbReference>
<keyword evidence="3" id="KW-1185">Reference proteome</keyword>
<dbReference type="Pfam" id="PF02602">
    <property type="entry name" value="HEM4"/>
    <property type="match status" value="1"/>
</dbReference>
<name>A0A1M4YME4_LOKAT</name>
<dbReference type="GO" id="GO:0004852">
    <property type="term" value="F:uroporphyrinogen-III synthase activity"/>
    <property type="evidence" value="ECO:0007669"/>
    <property type="project" value="InterPro"/>
</dbReference>
<dbReference type="EMBL" id="FQUE01000003">
    <property type="protein sequence ID" value="SHF06546.1"/>
    <property type="molecule type" value="Genomic_DNA"/>
</dbReference>
<dbReference type="CDD" id="cd06578">
    <property type="entry name" value="HemD"/>
    <property type="match status" value="1"/>
</dbReference>
<evidence type="ECO:0000259" key="1">
    <source>
        <dbReference type="Pfam" id="PF02602"/>
    </source>
</evidence>
<reference evidence="3" key="1">
    <citation type="submission" date="2016-11" db="EMBL/GenBank/DDBJ databases">
        <authorList>
            <person name="Varghese N."/>
            <person name="Submissions S."/>
        </authorList>
    </citation>
    <scope>NUCLEOTIDE SEQUENCE [LARGE SCALE GENOMIC DNA]</scope>
    <source>
        <strain evidence="3">DSM 29326</strain>
    </source>
</reference>
<dbReference type="InterPro" id="IPR003754">
    <property type="entry name" value="4pyrrol_synth_uPrphyn_synth"/>
</dbReference>
<accession>A0A1M4YME4</accession>
<feature type="domain" description="Tetrapyrrole biosynthesis uroporphyrinogen III synthase" evidence="1">
    <location>
        <begin position="31"/>
        <end position="217"/>
    </location>
</feature>
<dbReference type="STRING" id="366533.SAMN05444339_103169"/>
<organism evidence="2 3">
    <name type="scientific">Loktanella atrilutea</name>
    <dbReference type="NCBI Taxonomy" id="366533"/>
    <lineage>
        <taxon>Bacteria</taxon>
        <taxon>Pseudomonadati</taxon>
        <taxon>Pseudomonadota</taxon>
        <taxon>Alphaproteobacteria</taxon>
        <taxon>Rhodobacterales</taxon>
        <taxon>Roseobacteraceae</taxon>
        <taxon>Loktanella</taxon>
    </lineage>
</organism>
<dbReference type="OrthoDB" id="7204250at2"/>
<dbReference type="Proteomes" id="UP000183987">
    <property type="component" value="Unassembled WGS sequence"/>
</dbReference>
<dbReference type="AlphaFoldDB" id="A0A1M4YME4"/>
<dbReference type="InterPro" id="IPR036108">
    <property type="entry name" value="4pyrrol_syn_uPrphyn_synt_sf"/>
</dbReference>
<evidence type="ECO:0000313" key="3">
    <source>
        <dbReference type="Proteomes" id="UP000183987"/>
    </source>
</evidence>
<dbReference type="SUPFAM" id="SSF69618">
    <property type="entry name" value="HemD-like"/>
    <property type="match status" value="1"/>
</dbReference>
<sequence>MEPILIITRPAPSGEAFARSVIAALGRAVPVIDAPALQIVPIAYQFPDDASQIIFTSPRAVVLAPDGNGRTAWCVGNATAAAAAARHYAVHSAAGDADALVGLILAQRPRGRLVHLAGRHRRGAIAARLTAAGLRCDTIEIYDQVPLDVPDTLHQATQGDAPLVAPIFSPRSAQGLRNLSYRAPLHIVAISPAVAAAFRGLDAATLLTTGHPDADHMRDMTVAVLRSLTAPDD</sequence>
<gene>
    <name evidence="2" type="ORF">SAMN05444339_103169</name>
</gene>
<evidence type="ECO:0000313" key="2">
    <source>
        <dbReference type="EMBL" id="SHF06546.1"/>
    </source>
</evidence>
<dbReference type="GO" id="GO:0033014">
    <property type="term" value="P:tetrapyrrole biosynthetic process"/>
    <property type="evidence" value="ECO:0007669"/>
    <property type="project" value="InterPro"/>
</dbReference>
<proteinExistence type="predicted"/>
<dbReference type="Gene3D" id="3.40.50.10090">
    <property type="match status" value="2"/>
</dbReference>